<name>A0A1T2L9P8_9GAMM</name>
<evidence type="ECO:0000313" key="2">
    <source>
        <dbReference type="Proteomes" id="UP000191110"/>
    </source>
</evidence>
<sequence>MLSGTYNRELSMTYSRMLKLVRGIAVVCALSGTTNLVAADLCFSCTGLSYVAAIGDQEALEMKDRQASICMDKKTLKITHLSAGAHGISGYSMSDHHPEEMSVQGYYYWESDNTYNNWRFKEDLKIYVEFSDIQYHLQVVNKNKSKDVRLSYNGRCRPSKRLKDD</sequence>
<dbReference type="RefSeq" id="WP_135621969.1">
    <property type="nucleotide sequence ID" value="NZ_MPRL01000007.1"/>
</dbReference>
<keyword evidence="2" id="KW-1185">Reference proteome</keyword>
<organism evidence="1 2">
    <name type="scientific">Solemya pervernicosa gill symbiont</name>
    <dbReference type="NCBI Taxonomy" id="642797"/>
    <lineage>
        <taxon>Bacteria</taxon>
        <taxon>Pseudomonadati</taxon>
        <taxon>Pseudomonadota</taxon>
        <taxon>Gammaproteobacteria</taxon>
        <taxon>sulfur-oxidizing symbionts</taxon>
    </lineage>
</organism>
<dbReference type="Proteomes" id="UP000191110">
    <property type="component" value="Unassembled WGS sequence"/>
</dbReference>
<gene>
    <name evidence="1" type="ORF">BOW53_02970</name>
</gene>
<reference evidence="1 2" key="1">
    <citation type="submission" date="2016-11" db="EMBL/GenBank/DDBJ databases">
        <title>Mixed transmission modes and dynamic genome evolution in an obligate animal-bacterial symbiosis.</title>
        <authorList>
            <person name="Russell S.L."/>
            <person name="Corbett-Detig R.B."/>
            <person name="Cavanaugh C.M."/>
        </authorList>
    </citation>
    <scope>NUCLEOTIDE SEQUENCE [LARGE SCALE GENOMIC DNA]</scope>
    <source>
        <strain evidence="1">Sveles-Q1</strain>
    </source>
</reference>
<comment type="caution">
    <text evidence="1">The sequence shown here is derived from an EMBL/GenBank/DDBJ whole genome shotgun (WGS) entry which is preliminary data.</text>
</comment>
<proteinExistence type="predicted"/>
<dbReference type="AlphaFoldDB" id="A0A1T2L9P8"/>
<accession>A0A1T2L9P8</accession>
<protein>
    <submittedName>
        <fullName evidence="1">Uncharacterized protein</fullName>
    </submittedName>
</protein>
<dbReference type="EMBL" id="MPRL01000007">
    <property type="protein sequence ID" value="OOZ41656.1"/>
    <property type="molecule type" value="Genomic_DNA"/>
</dbReference>
<evidence type="ECO:0000313" key="1">
    <source>
        <dbReference type="EMBL" id="OOZ41656.1"/>
    </source>
</evidence>